<comment type="caution">
    <text evidence="3">The sequence shown here is derived from an EMBL/GenBank/DDBJ whole genome shotgun (WGS) entry which is preliminary data.</text>
</comment>
<gene>
    <name evidence="3" type="ORF">TPA0598_04_07850</name>
</gene>
<feature type="domain" description="HNH nuclease" evidence="2">
    <location>
        <begin position="149"/>
        <end position="205"/>
    </location>
</feature>
<dbReference type="Pfam" id="PF13392">
    <property type="entry name" value="HNH_3"/>
    <property type="match status" value="1"/>
</dbReference>
<organism evidence="3 4">
    <name type="scientific">Streptomyces lydicamycinicus</name>
    <dbReference type="NCBI Taxonomy" id="1546107"/>
    <lineage>
        <taxon>Bacteria</taxon>
        <taxon>Bacillati</taxon>
        <taxon>Actinomycetota</taxon>
        <taxon>Actinomycetes</taxon>
        <taxon>Kitasatosporales</taxon>
        <taxon>Streptomycetaceae</taxon>
        <taxon>Streptomyces</taxon>
    </lineage>
</organism>
<evidence type="ECO:0000313" key="3">
    <source>
        <dbReference type="EMBL" id="GAO09149.1"/>
    </source>
</evidence>
<proteinExistence type="predicted"/>
<evidence type="ECO:0000259" key="2">
    <source>
        <dbReference type="SMART" id="SM00507"/>
    </source>
</evidence>
<keyword evidence="4" id="KW-1185">Reference proteome</keyword>
<feature type="region of interest" description="Disordered" evidence="1">
    <location>
        <begin position="125"/>
        <end position="147"/>
    </location>
</feature>
<dbReference type="CDD" id="cd00085">
    <property type="entry name" value="HNHc"/>
    <property type="match status" value="1"/>
</dbReference>
<evidence type="ECO:0000313" key="4">
    <source>
        <dbReference type="Proteomes" id="UP000048965"/>
    </source>
</evidence>
<accession>A0A0P4R7F7</accession>
<dbReference type="AlphaFoldDB" id="A0A0P4R7F7"/>
<evidence type="ECO:0000256" key="1">
    <source>
        <dbReference type="SAM" id="MobiDB-lite"/>
    </source>
</evidence>
<dbReference type="InterPro" id="IPR003615">
    <property type="entry name" value="HNH_nuc"/>
</dbReference>
<dbReference type="Proteomes" id="UP000048965">
    <property type="component" value="Unassembled WGS sequence"/>
</dbReference>
<sequence length="218" mass="23909">MGGSGARDGGVMPVKYTPERLAKAARASSSFDDAVRWFGGTPSPGSRRYLRARMREAGVDTAHFAPPGVRHTESRLRELVACSHSIAEVVRRLGISPVGGNQAHIGRRIAELGIDISHFTATSRAPARSTKRDPLVLGSPADGRTGGERLRKDLLRRGAPERCAMCGTGTEWNGKPLRLEVDHLNGDWWDNRPANLRLLCPNCHAVTDTYRGRKLRRK</sequence>
<reference evidence="3 4" key="2">
    <citation type="journal article" date="2015" name="Stand. Genomic Sci.">
        <title>Draft genome sequence of marine-derived Streptomyces sp. TP-A0598, a producer of anti-MRSA antibiotic lydicamycins.</title>
        <authorList>
            <person name="Komaki H."/>
            <person name="Ichikawa N."/>
            <person name="Hosoyama A."/>
            <person name="Fujita N."/>
            <person name="Igarashi Y."/>
        </authorList>
    </citation>
    <scope>NUCLEOTIDE SEQUENCE [LARGE SCALE GENOMIC DNA]</scope>
    <source>
        <strain evidence="3 4">NBRC 110027</strain>
    </source>
</reference>
<dbReference type="SMART" id="SM00507">
    <property type="entry name" value="HNHc"/>
    <property type="match status" value="1"/>
</dbReference>
<dbReference type="EMBL" id="BBNO01000004">
    <property type="protein sequence ID" value="GAO09149.1"/>
    <property type="molecule type" value="Genomic_DNA"/>
</dbReference>
<reference evidence="4" key="1">
    <citation type="submission" date="2014-09" db="EMBL/GenBank/DDBJ databases">
        <title>Whole genome shotgun sequence of Streptomyces sp. NBRC 110027.</title>
        <authorList>
            <person name="Komaki H."/>
            <person name="Ichikawa N."/>
            <person name="Katano-Makiyama Y."/>
            <person name="Hosoyama A."/>
            <person name="Hashimoto M."/>
            <person name="Uohara A."/>
            <person name="Kitahashi Y."/>
            <person name="Ohji S."/>
            <person name="Kimura A."/>
            <person name="Yamazoe A."/>
            <person name="Igarashi Y."/>
            <person name="Fujita N."/>
        </authorList>
    </citation>
    <scope>NUCLEOTIDE SEQUENCE [LARGE SCALE GENOMIC DNA]</scope>
    <source>
        <strain evidence="4">NBRC 110027</strain>
    </source>
</reference>
<name>A0A0P4R7F7_9ACTN</name>
<protein>
    <recommendedName>
        <fullName evidence="2">HNH nuclease domain-containing protein</fullName>
    </recommendedName>
</protein>